<dbReference type="InterPro" id="IPR011701">
    <property type="entry name" value="MFS"/>
</dbReference>
<dbReference type="GO" id="GO:0015295">
    <property type="term" value="F:solute:proton symporter activity"/>
    <property type="evidence" value="ECO:0000318"/>
    <property type="project" value="GO_Central"/>
</dbReference>
<dbReference type="Gene3D" id="1.20.1250.20">
    <property type="entry name" value="MFS general substrate transporter like domains"/>
    <property type="match status" value="3"/>
</dbReference>
<dbReference type="GO" id="GO:1905135">
    <property type="term" value="P:biotin import across plasma membrane"/>
    <property type="evidence" value="ECO:0000318"/>
    <property type="project" value="GO_Central"/>
</dbReference>
<feature type="transmembrane region" description="Helical" evidence="6">
    <location>
        <begin position="330"/>
        <end position="350"/>
    </location>
</feature>
<feature type="transmembrane region" description="Helical" evidence="6">
    <location>
        <begin position="406"/>
        <end position="426"/>
    </location>
</feature>
<feature type="transmembrane region" description="Helical" evidence="6">
    <location>
        <begin position="268"/>
        <end position="292"/>
    </location>
</feature>
<evidence type="ECO:0000256" key="2">
    <source>
        <dbReference type="ARBA" id="ARBA00022448"/>
    </source>
</evidence>
<keyword evidence="3 6" id="KW-0812">Transmembrane</keyword>
<dbReference type="Proteomes" id="UP000001055">
    <property type="component" value="Unassembled WGS sequence"/>
</dbReference>
<dbReference type="SUPFAM" id="SSF103473">
    <property type="entry name" value="MFS general substrate transporter"/>
    <property type="match status" value="1"/>
</dbReference>
<evidence type="ECO:0000256" key="4">
    <source>
        <dbReference type="ARBA" id="ARBA00022989"/>
    </source>
</evidence>
<name>Q0URW8_PHANO</name>
<feature type="transmembrane region" description="Helical" evidence="6">
    <location>
        <begin position="184"/>
        <end position="206"/>
    </location>
</feature>
<evidence type="ECO:0000256" key="1">
    <source>
        <dbReference type="ARBA" id="ARBA00004141"/>
    </source>
</evidence>
<evidence type="ECO:0000256" key="3">
    <source>
        <dbReference type="ARBA" id="ARBA00022692"/>
    </source>
</evidence>
<dbReference type="GO" id="GO:1901604">
    <property type="term" value="F:dethiobiotin transmembrane transporter activity"/>
    <property type="evidence" value="ECO:0000318"/>
    <property type="project" value="GO_Central"/>
</dbReference>
<dbReference type="InParanoid" id="Q0URW8"/>
<feature type="transmembrane region" description="Helical" evidence="6">
    <location>
        <begin position="304"/>
        <end position="324"/>
    </location>
</feature>
<dbReference type="InterPro" id="IPR036259">
    <property type="entry name" value="MFS_trans_sf"/>
</dbReference>
<feature type="transmembrane region" description="Helical" evidence="6">
    <location>
        <begin position="115"/>
        <end position="134"/>
    </location>
</feature>
<feature type="transmembrane region" description="Helical" evidence="6">
    <location>
        <begin position="362"/>
        <end position="386"/>
    </location>
</feature>
<dbReference type="EMBL" id="CH445332">
    <property type="protein sequence ID" value="EAT86560.2"/>
    <property type="molecule type" value="Genomic_DNA"/>
</dbReference>
<organism evidence="7 8">
    <name type="scientific">Phaeosphaeria nodorum (strain SN15 / ATCC MYA-4574 / FGSC 10173)</name>
    <name type="common">Glume blotch fungus</name>
    <name type="synonym">Parastagonospora nodorum</name>
    <dbReference type="NCBI Taxonomy" id="321614"/>
    <lineage>
        <taxon>Eukaryota</taxon>
        <taxon>Fungi</taxon>
        <taxon>Dikarya</taxon>
        <taxon>Ascomycota</taxon>
        <taxon>Pezizomycotina</taxon>
        <taxon>Dothideomycetes</taxon>
        <taxon>Pleosporomycetidae</taxon>
        <taxon>Pleosporales</taxon>
        <taxon>Pleosporineae</taxon>
        <taxon>Phaeosphaeriaceae</taxon>
        <taxon>Parastagonospora</taxon>
    </lineage>
</organism>
<dbReference type="eggNOG" id="KOG2533">
    <property type="taxonomic scope" value="Eukaryota"/>
</dbReference>
<dbReference type="GO" id="GO:0005886">
    <property type="term" value="C:plasma membrane"/>
    <property type="evidence" value="ECO:0000318"/>
    <property type="project" value="GO_Central"/>
</dbReference>
<evidence type="ECO:0000313" key="7">
    <source>
        <dbReference type="EMBL" id="EAT86560.2"/>
    </source>
</evidence>
<dbReference type="Pfam" id="PF07690">
    <property type="entry name" value="MFS_1"/>
    <property type="match status" value="1"/>
</dbReference>
<dbReference type="AlphaFoldDB" id="Q0URW8"/>
<dbReference type="VEuPathDB" id="FungiDB:JI435_054960"/>
<dbReference type="GO" id="GO:0015225">
    <property type="term" value="F:biotin transmembrane transporter activity"/>
    <property type="evidence" value="ECO:0000318"/>
    <property type="project" value="GO_Central"/>
</dbReference>
<dbReference type="HOGENOM" id="CLU_001265_0_0_1"/>
<reference evidence="8" key="1">
    <citation type="journal article" date="2007" name="Plant Cell">
        <title>Dothideomycete-plant interactions illuminated by genome sequencing and EST analysis of the wheat pathogen Stagonospora nodorum.</title>
        <authorList>
            <person name="Hane J.K."/>
            <person name="Lowe R.G."/>
            <person name="Solomon P.S."/>
            <person name="Tan K.C."/>
            <person name="Schoch C.L."/>
            <person name="Spatafora J.W."/>
            <person name="Crous P.W."/>
            <person name="Kodira C."/>
            <person name="Birren B.W."/>
            <person name="Galagan J.E."/>
            <person name="Torriani S.F."/>
            <person name="McDonald B.A."/>
            <person name="Oliver R.P."/>
        </authorList>
    </citation>
    <scope>NUCLEOTIDE SEQUENCE [LARGE SCALE GENOMIC DNA]</scope>
    <source>
        <strain evidence="8">SN15 / ATCC MYA-4574 / FGSC 10173</strain>
    </source>
</reference>
<feature type="transmembrane region" description="Helical" evidence="6">
    <location>
        <begin position="154"/>
        <end position="172"/>
    </location>
</feature>
<dbReference type="FunFam" id="1.20.1250.20:FF:000566">
    <property type="entry name" value="Uncharacterized protein"/>
    <property type="match status" value="1"/>
</dbReference>
<protein>
    <recommendedName>
        <fullName evidence="9">Major facilitator superfamily (MFS) profile domain-containing protein</fullName>
    </recommendedName>
</protein>
<evidence type="ECO:0000313" key="8">
    <source>
        <dbReference type="Proteomes" id="UP000001055"/>
    </source>
</evidence>
<sequence length="470" mass="52213">MASDGRKLGEEHQDVEVGPEVVNIDRIEKVYDKLDRRILPAFWILYFMCSAIRSNIGLAQTMNLDKKHDLGSVLNITPKQVSTGLALFYVCYVIFDLPSNLVMSRVSPHAWMSRIVTLLRLLLGIVIAGMWPGMSYYLTLFYPPSRTGKRIGRYFTASQISAAVVGLVSAGFQKMDGVGGLVGFQWMFLIYGIVGFLVGVSLLFWLPDRPLPPGEVRDRSGWLRFLPQTKPALTGEDARVHYEDLTRVYNRSMWNMKDLWHVVTDWRLYPLVVMYFGVVGVAESAVRADLAVTPLSDRFHRYRAWFFSGAVMIQIAGLLMATFAKDWTRYGGVLLVGFGLGPTVPICMAWSNEIFQLRHGEVGVAAASALVSGLGNLGSILTTYALYSGWPEDAKPGPHRYRKSNLVMIAILVASIVSAAAMVVLLKVFGTKRKDEGSGNSTSEGEAVYIDGAARREVQQRGLGRMFAFK</sequence>
<gene>
    <name evidence="7" type="ORF">SNOG_05496</name>
</gene>
<dbReference type="GeneID" id="5972778"/>
<dbReference type="FunFam" id="1.20.1250.20:FF:001666">
    <property type="entry name" value="Uncharacterized protein"/>
    <property type="match status" value="1"/>
</dbReference>
<dbReference type="RefSeq" id="XP_001795901.1">
    <property type="nucleotide sequence ID" value="XM_001795849.1"/>
</dbReference>
<evidence type="ECO:0008006" key="9">
    <source>
        <dbReference type="Google" id="ProtNLM"/>
    </source>
</evidence>
<keyword evidence="5 6" id="KW-0472">Membrane</keyword>
<keyword evidence="4 6" id="KW-1133">Transmembrane helix</keyword>
<dbReference type="KEGG" id="pno:SNOG_05496"/>
<feature type="transmembrane region" description="Helical" evidence="6">
    <location>
        <begin position="76"/>
        <end position="95"/>
    </location>
</feature>
<evidence type="ECO:0000256" key="6">
    <source>
        <dbReference type="SAM" id="Phobius"/>
    </source>
</evidence>
<dbReference type="PANTHER" id="PTHR43791:SF33">
    <property type="entry name" value="VITAMIN H TRANSPORTER 1"/>
    <property type="match status" value="1"/>
</dbReference>
<keyword evidence="2" id="KW-0813">Transport</keyword>
<accession>Q0URW8</accession>
<evidence type="ECO:0000256" key="5">
    <source>
        <dbReference type="ARBA" id="ARBA00023136"/>
    </source>
</evidence>
<feature type="transmembrane region" description="Helical" evidence="6">
    <location>
        <begin position="38"/>
        <end position="56"/>
    </location>
</feature>
<dbReference type="PANTHER" id="PTHR43791">
    <property type="entry name" value="PERMEASE-RELATED"/>
    <property type="match status" value="1"/>
</dbReference>
<proteinExistence type="predicted"/>
<comment type="subcellular location">
    <subcellularLocation>
        <location evidence="1">Membrane</location>
        <topology evidence="1">Multi-pass membrane protein</topology>
    </subcellularLocation>
</comment>